<organism evidence="1 2">
    <name type="scientific">Oceanibacterium hippocampi</name>
    <dbReference type="NCBI Taxonomy" id="745714"/>
    <lineage>
        <taxon>Bacteria</taxon>
        <taxon>Pseudomonadati</taxon>
        <taxon>Pseudomonadota</taxon>
        <taxon>Alphaproteobacteria</taxon>
        <taxon>Sneathiellales</taxon>
        <taxon>Sneathiellaceae</taxon>
        <taxon>Oceanibacterium</taxon>
    </lineage>
</organism>
<reference evidence="1 2" key="1">
    <citation type="submission" date="2017-03" db="EMBL/GenBank/DDBJ databases">
        <authorList>
            <person name="Afonso C.L."/>
            <person name="Miller P.J."/>
            <person name="Scott M.A."/>
            <person name="Spackman E."/>
            <person name="Goraichik I."/>
            <person name="Dimitrov K.M."/>
            <person name="Suarez D.L."/>
            <person name="Swayne D.E."/>
        </authorList>
    </citation>
    <scope>NUCLEOTIDE SEQUENCE [LARGE SCALE GENOMIC DNA]</scope>
    <source>
        <strain evidence="1 2">CECT 7691</strain>
    </source>
</reference>
<dbReference type="Proteomes" id="UP000193200">
    <property type="component" value="Unassembled WGS sequence"/>
</dbReference>
<dbReference type="AlphaFoldDB" id="A0A1Y5U002"/>
<gene>
    <name evidence="1" type="ORF">OCH7691_03535</name>
</gene>
<accession>A0A1Y5U002</accession>
<dbReference type="EMBL" id="FWFR01000003">
    <property type="protein sequence ID" value="SLN72983.1"/>
    <property type="molecule type" value="Genomic_DNA"/>
</dbReference>
<evidence type="ECO:0000313" key="2">
    <source>
        <dbReference type="Proteomes" id="UP000193200"/>
    </source>
</evidence>
<protein>
    <submittedName>
        <fullName evidence="1">EAL domain protein</fullName>
    </submittedName>
</protein>
<evidence type="ECO:0000313" key="1">
    <source>
        <dbReference type="EMBL" id="SLN72983.1"/>
    </source>
</evidence>
<dbReference type="InParanoid" id="A0A1Y5U002"/>
<name>A0A1Y5U002_9PROT</name>
<sequence>MAMAPYTSTATLFRRDAGGGVSLGTRTARKVRHHEIGELAGLLKHMGETQARAVDALLAGSIQVLGLDEVRERYAADWARLEARIGEIVETFIASRLGKQDLLIPLGTQQFAIVFAELSRDEARAQARKIAGQLANHLFGQVPHGELISVEGLAMTLDELEGLDEVTSVEDLVRCFKAAQDRQRGREVEAIEAAQSQLGFRFWPTVNVSKRMISIYECAATRDGPDGASMLAPDDPVIPASGDGRSEFDLLVLQEAGTHLGSLGGLMHKALLMVPVHFETLAARYHRTAYVEALKELPGAGERRLILKIEGLPDGTPNTRLRQIVTSIKPLVMGTVWQVEPDFAHFQALEGLHALGIALDGRRVARLERLEKLVATASRAGLRPFLGAIGTTDAATTACRLGFRYLNGRALAPMLHRPGPACRLA</sequence>
<dbReference type="OrthoDB" id="7335474at2"/>
<proteinExistence type="predicted"/>
<keyword evidence="2" id="KW-1185">Reference proteome</keyword>